<feature type="transmembrane region" description="Helical" evidence="17">
    <location>
        <begin position="644"/>
        <end position="662"/>
    </location>
</feature>
<feature type="region of interest" description="Disordered" evidence="16">
    <location>
        <begin position="876"/>
        <end position="896"/>
    </location>
</feature>
<dbReference type="Proteomes" id="UP001454036">
    <property type="component" value="Unassembled WGS sequence"/>
</dbReference>
<keyword evidence="7 17" id="KW-1133">Transmembrane helix</keyword>
<keyword evidence="21" id="KW-1185">Reference proteome</keyword>
<evidence type="ECO:0000256" key="7">
    <source>
        <dbReference type="ARBA" id="ARBA00022989"/>
    </source>
</evidence>
<evidence type="ECO:0000256" key="5">
    <source>
        <dbReference type="ARBA" id="ARBA00022692"/>
    </source>
</evidence>
<dbReference type="SMART" id="SM00079">
    <property type="entry name" value="PBPe"/>
    <property type="match status" value="1"/>
</dbReference>
<evidence type="ECO:0000256" key="3">
    <source>
        <dbReference type="ARBA" id="ARBA00011095"/>
    </source>
</evidence>
<evidence type="ECO:0000256" key="16">
    <source>
        <dbReference type="SAM" id="MobiDB-lite"/>
    </source>
</evidence>
<feature type="chain" id="PRO_5043708037" description="Glutamate receptor" evidence="18">
    <location>
        <begin position="21"/>
        <end position="950"/>
    </location>
</feature>
<dbReference type="InterPro" id="IPR001320">
    <property type="entry name" value="Iontro_rcpt_C"/>
</dbReference>
<dbReference type="InterPro" id="IPR019594">
    <property type="entry name" value="Glu/Gly-bd"/>
</dbReference>
<evidence type="ECO:0000256" key="6">
    <source>
        <dbReference type="ARBA" id="ARBA00022729"/>
    </source>
</evidence>
<keyword evidence="12 15" id="KW-1071">Ligand-gated ion channel</keyword>
<evidence type="ECO:0000256" key="18">
    <source>
        <dbReference type="SAM" id="SignalP"/>
    </source>
</evidence>
<keyword evidence="11" id="KW-0325">Glycoprotein</keyword>
<dbReference type="GO" id="GO:0015276">
    <property type="term" value="F:ligand-gated monoatomic ion channel activity"/>
    <property type="evidence" value="ECO:0007669"/>
    <property type="project" value="InterPro"/>
</dbReference>
<dbReference type="InterPro" id="IPR028082">
    <property type="entry name" value="Peripla_BP_I"/>
</dbReference>
<dbReference type="InterPro" id="IPR017103">
    <property type="entry name" value="Iontropic_Glu_rcpt_pln"/>
</dbReference>
<evidence type="ECO:0000256" key="17">
    <source>
        <dbReference type="SAM" id="Phobius"/>
    </source>
</evidence>
<feature type="domain" description="Ionotropic glutamate receptor C-terminal" evidence="19">
    <location>
        <begin position="459"/>
        <end position="802"/>
    </location>
</feature>
<evidence type="ECO:0000313" key="21">
    <source>
        <dbReference type="Proteomes" id="UP001454036"/>
    </source>
</evidence>
<name>A0AAV3R432_LITER</name>
<evidence type="ECO:0000256" key="4">
    <source>
        <dbReference type="ARBA" id="ARBA00022448"/>
    </source>
</evidence>
<dbReference type="InterPro" id="IPR001828">
    <property type="entry name" value="ANF_lig-bd_rcpt"/>
</dbReference>
<keyword evidence="6 18" id="KW-0732">Signal</keyword>
<evidence type="ECO:0000256" key="11">
    <source>
        <dbReference type="ARBA" id="ARBA00023180"/>
    </source>
</evidence>
<evidence type="ECO:0000256" key="13">
    <source>
        <dbReference type="ARBA" id="ARBA00023303"/>
    </source>
</evidence>
<dbReference type="PANTHER" id="PTHR34836">
    <property type="entry name" value="OS06G0188250 PROTEIN"/>
    <property type="match status" value="1"/>
</dbReference>
<dbReference type="CDD" id="cd19990">
    <property type="entry name" value="PBP1_GABAb_receptor_plant"/>
    <property type="match status" value="1"/>
</dbReference>
<dbReference type="Gene3D" id="3.40.50.2300">
    <property type="match status" value="2"/>
</dbReference>
<dbReference type="SUPFAM" id="SSF53850">
    <property type="entry name" value="Periplasmic binding protein-like II"/>
    <property type="match status" value="1"/>
</dbReference>
<accession>A0AAV3R432</accession>
<dbReference type="FunFam" id="3.40.190.10:FF:000054">
    <property type="entry name" value="Glutamate receptor"/>
    <property type="match status" value="1"/>
</dbReference>
<proteinExistence type="inferred from homology"/>
<evidence type="ECO:0000256" key="14">
    <source>
        <dbReference type="ARBA" id="ARBA00049638"/>
    </source>
</evidence>
<keyword evidence="8 15" id="KW-0406">Ion transport</keyword>
<evidence type="ECO:0000313" key="20">
    <source>
        <dbReference type="EMBL" id="GAA0171187.1"/>
    </source>
</evidence>
<dbReference type="InterPro" id="IPR044440">
    <property type="entry name" value="GABAb_receptor_plant_PBP1"/>
</dbReference>
<comment type="similarity">
    <text evidence="2 15">Belongs to the glutamate-gated ion channel (TC 1.A.10.1) family.</text>
</comment>
<keyword evidence="10 15" id="KW-0675">Receptor</keyword>
<comment type="subunit">
    <text evidence="3">May form heteromers.</text>
</comment>
<keyword evidence="5 17" id="KW-0812">Transmembrane</keyword>
<evidence type="ECO:0000256" key="1">
    <source>
        <dbReference type="ARBA" id="ARBA00004141"/>
    </source>
</evidence>
<dbReference type="PIRSF" id="PIRSF037090">
    <property type="entry name" value="Iontro_Glu-like_rcpt_pln"/>
    <property type="match status" value="1"/>
</dbReference>
<dbReference type="EMBL" id="BAABME010007566">
    <property type="protein sequence ID" value="GAA0171187.1"/>
    <property type="molecule type" value="Genomic_DNA"/>
</dbReference>
<keyword evidence="4 15" id="KW-0813">Transport</keyword>
<dbReference type="InterPro" id="IPR015683">
    <property type="entry name" value="Ionotropic_Glu_rcpt"/>
</dbReference>
<feature type="signal peptide" evidence="18">
    <location>
        <begin position="1"/>
        <end position="20"/>
    </location>
</feature>
<organism evidence="20 21">
    <name type="scientific">Lithospermum erythrorhizon</name>
    <name type="common">Purple gromwell</name>
    <name type="synonym">Lithospermum officinale var. erythrorhizon</name>
    <dbReference type="NCBI Taxonomy" id="34254"/>
    <lineage>
        <taxon>Eukaryota</taxon>
        <taxon>Viridiplantae</taxon>
        <taxon>Streptophyta</taxon>
        <taxon>Embryophyta</taxon>
        <taxon>Tracheophyta</taxon>
        <taxon>Spermatophyta</taxon>
        <taxon>Magnoliopsida</taxon>
        <taxon>eudicotyledons</taxon>
        <taxon>Gunneridae</taxon>
        <taxon>Pentapetalae</taxon>
        <taxon>asterids</taxon>
        <taxon>lamiids</taxon>
        <taxon>Boraginales</taxon>
        <taxon>Boraginaceae</taxon>
        <taxon>Boraginoideae</taxon>
        <taxon>Lithospermeae</taxon>
        <taxon>Lithospermum</taxon>
    </lineage>
</organism>
<evidence type="ECO:0000256" key="9">
    <source>
        <dbReference type="ARBA" id="ARBA00023136"/>
    </source>
</evidence>
<feature type="region of interest" description="Disordered" evidence="16">
    <location>
        <begin position="923"/>
        <end position="950"/>
    </location>
</feature>
<dbReference type="Pfam" id="PF00060">
    <property type="entry name" value="Lig_chan"/>
    <property type="match status" value="1"/>
</dbReference>
<feature type="transmembrane region" description="Helical" evidence="17">
    <location>
        <begin position="582"/>
        <end position="602"/>
    </location>
</feature>
<comment type="subcellular location">
    <subcellularLocation>
        <location evidence="1">Membrane</location>
        <topology evidence="1">Multi-pass membrane protein</topology>
    </subcellularLocation>
</comment>
<keyword evidence="9 15" id="KW-0472">Membrane</keyword>
<protein>
    <recommendedName>
        <fullName evidence="15">Glutamate receptor</fullName>
    </recommendedName>
</protein>
<dbReference type="FunFam" id="1.10.287.70:FF:000037">
    <property type="entry name" value="Glutamate receptor"/>
    <property type="match status" value="1"/>
</dbReference>
<sequence>MMHQIRYIVCLLFLVFPTFSARPLIAQNATALDVPVGIILNLDDHLGKMMKTSIYMALEDFYETHNHTTKIVPHIRNAKGDTVLAASAAFDLLKNVKVHAILGPQRSNQADFVIEMGNKANVPIISPATNPAFSPKESEFFIRAAVSSSCQTKAIAALFEAYNWREVVIIYEDTDAGHGIVPHFVDAMRNINTFVTGRTVISPSFSGEQILHELEQLKNMSTRVLVVHMGPLLGARFFSKVKEAGMMSKGYAWITTDLLTSLFGSIDALPVESMHGVVGLKPYIQITTELKNFTTKWNRKFLQQNPDMDITKPNSFVLWAYDSTIALAMEIEKVARPTPQFKSTTNSVILTDLDAIGTSDMGPSLIKSLRNFTFTGLSGDFRIVEGELQPPPFEIVNIIGSGEIVIGYWSEKNGISRKLKRTDGAAYNTRKDNLGFVLWPGDSTYVTKGWEIPVRSDQKLKIVVPAKNGFSQFVHVDEDHSTTDPVHPTGFCIDVFEEVMNSMPYAVPYEYYANNALIYDEIVKEVKNKQYDAAVGDVTILADRSDLVDFTLPYMDSGLAFVVPIRPDERMNPWIFLKPLNMNLWLTIGASFILTGFVVWVLEHRVNKEFRGPPYKQVGIIFWFSFSTLVFAHKEKVMSNLTRFVVVVWVFVVLVLTSSYQASLTSMLTVQKLQPTVTTISYLLNKGECVGYQNGTYVLNFLTKMGFQCLKNYSTHEEYDDALSKGSKKLGVSAIADELPYIRVFLGKYHSKYTIIDPIYQTAGFGFVFPKGSPLVADVSRAVLKVTEGDQMINITRKWFGDQTDRLENSETIVASGSLTVQSFKGLFLVAGVTLALAVMIYFIFFLYEIRSILISDDPLFQKLSKIAKAFDQEKEYPSVTRKPPLNSNEGDATTGGNVPHFHTQMSEIWQSPVVSFSHHIDEDLSTPESGSPAPHDAILTIGTRRSHDC</sequence>
<gene>
    <name evidence="20" type="ORF">LIER_25280</name>
</gene>
<comment type="function">
    <text evidence="15">Glutamate-gated receptor that probably acts as non-selective cation channel.</text>
</comment>
<dbReference type="SUPFAM" id="SSF53822">
    <property type="entry name" value="Periplasmic binding protein-like I"/>
    <property type="match status" value="1"/>
</dbReference>
<evidence type="ECO:0000256" key="10">
    <source>
        <dbReference type="ARBA" id="ARBA00023170"/>
    </source>
</evidence>
<dbReference type="PANTHER" id="PTHR34836:SF1">
    <property type="entry name" value="OS09G0428600 PROTEIN"/>
    <property type="match status" value="1"/>
</dbReference>
<evidence type="ECO:0000256" key="8">
    <source>
        <dbReference type="ARBA" id="ARBA00023065"/>
    </source>
</evidence>
<feature type="compositionally biased region" description="Polar residues" evidence="16">
    <location>
        <begin position="886"/>
        <end position="896"/>
    </location>
</feature>
<reference evidence="20 21" key="1">
    <citation type="submission" date="2024-01" db="EMBL/GenBank/DDBJ databases">
        <title>The complete chloroplast genome sequence of Lithospermum erythrorhizon: insights into the phylogenetic relationship among Boraginaceae species and the maternal lineages of purple gromwells.</title>
        <authorList>
            <person name="Okada T."/>
            <person name="Watanabe K."/>
        </authorList>
    </citation>
    <scope>NUCLEOTIDE SEQUENCE [LARGE SCALE GENOMIC DNA]</scope>
</reference>
<dbReference type="Gene3D" id="3.40.190.10">
    <property type="entry name" value="Periplasmic binding protein-like II"/>
    <property type="match status" value="2"/>
</dbReference>
<feature type="transmembrane region" description="Helical" evidence="17">
    <location>
        <begin position="827"/>
        <end position="848"/>
    </location>
</feature>
<dbReference type="Pfam" id="PF10613">
    <property type="entry name" value="Lig_chan-Glu_bd"/>
    <property type="match status" value="1"/>
</dbReference>
<evidence type="ECO:0000256" key="12">
    <source>
        <dbReference type="ARBA" id="ARBA00023286"/>
    </source>
</evidence>
<comment type="function">
    <text evidence="14">Glutamate-gated receptor that probably acts as a non-selective cation channel. May be involved in light-signal transduction and calcium homeostasis via the regulation of calcium influx into cells.</text>
</comment>
<dbReference type="Pfam" id="PF01094">
    <property type="entry name" value="ANF_receptor"/>
    <property type="match status" value="1"/>
</dbReference>
<comment type="caution">
    <text evidence="20">The sequence shown here is derived from an EMBL/GenBank/DDBJ whole genome shotgun (WGS) entry which is preliminary data.</text>
</comment>
<keyword evidence="13 15" id="KW-0407">Ion channel</keyword>
<dbReference type="AlphaFoldDB" id="A0AAV3R432"/>
<evidence type="ECO:0000259" key="19">
    <source>
        <dbReference type="SMART" id="SM00079"/>
    </source>
</evidence>
<dbReference type="GO" id="GO:0016020">
    <property type="term" value="C:membrane"/>
    <property type="evidence" value="ECO:0007669"/>
    <property type="project" value="UniProtKB-SubCell"/>
</dbReference>
<dbReference type="CDD" id="cd13686">
    <property type="entry name" value="GluR_Plant"/>
    <property type="match status" value="1"/>
</dbReference>
<dbReference type="FunFam" id="3.40.50.2300:FF:000188">
    <property type="entry name" value="Glutamate receptor"/>
    <property type="match status" value="1"/>
</dbReference>
<feature type="transmembrane region" description="Helical" evidence="17">
    <location>
        <begin position="614"/>
        <end position="632"/>
    </location>
</feature>
<dbReference type="Gene3D" id="1.10.287.70">
    <property type="match status" value="1"/>
</dbReference>
<evidence type="ECO:0000256" key="2">
    <source>
        <dbReference type="ARBA" id="ARBA00008685"/>
    </source>
</evidence>
<evidence type="ECO:0000256" key="15">
    <source>
        <dbReference type="PIRNR" id="PIRNR037090"/>
    </source>
</evidence>